<dbReference type="Bgee" id="ENSMODG00000036790">
    <property type="expression patterns" value="Expressed in adult mammalian kidney and 16 other cell types or tissues"/>
</dbReference>
<name>F7FL99_MONDO</name>
<dbReference type="InParanoid" id="F7FL99"/>
<sequence>MAGAAGTKLGLQAVKRVLIRFCPFETNVEATRRWGPADPSRSPPHGAGDACSVRLPSPGQEPYLARREGLKPLASCEIWGWGGSGANKN</sequence>
<protein>
    <submittedName>
        <fullName evidence="2">Uncharacterized protein</fullName>
    </submittedName>
</protein>
<feature type="region of interest" description="Disordered" evidence="1">
    <location>
        <begin position="32"/>
        <end position="59"/>
    </location>
</feature>
<organism evidence="2 3">
    <name type="scientific">Monodelphis domestica</name>
    <name type="common">Gray short-tailed opossum</name>
    <dbReference type="NCBI Taxonomy" id="13616"/>
    <lineage>
        <taxon>Eukaryota</taxon>
        <taxon>Metazoa</taxon>
        <taxon>Chordata</taxon>
        <taxon>Craniata</taxon>
        <taxon>Vertebrata</taxon>
        <taxon>Euteleostomi</taxon>
        <taxon>Mammalia</taxon>
        <taxon>Metatheria</taxon>
        <taxon>Didelphimorphia</taxon>
        <taxon>Didelphidae</taxon>
        <taxon>Monodelphis</taxon>
    </lineage>
</organism>
<reference evidence="2 3" key="1">
    <citation type="journal article" date="2007" name="Nature">
        <title>Genome of the marsupial Monodelphis domestica reveals innovation in non-coding sequences.</title>
        <authorList>
            <person name="Mikkelsen T.S."/>
            <person name="Wakefield M.J."/>
            <person name="Aken B."/>
            <person name="Amemiya C.T."/>
            <person name="Chang J.L."/>
            <person name="Duke S."/>
            <person name="Garber M."/>
            <person name="Gentles A.J."/>
            <person name="Goodstadt L."/>
            <person name="Heger A."/>
            <person name="Jurka J."/>
            <person name="Kamal M."/>
            <person name="Mauceli E."/>
            <person name="Searle S.M."/>
            <person name="Sharpe T."/>
            <person name="Baker M.L."/>
            <person name="Batzer M.A."/>
            <person name="Benos P.V."/>
            <person name="Belov K."/>
            <person name="Clamp M."/>
            <person name="Cook A."/>
            <person name="Cuff J."/>
            <person name="Das R."/>
            <person name="Davidow L."/>
            <person name="Deakin J.E."/>
            <person name="Fazzari M.J."/>
            <person name="Glass J.L."/>
            <person name="Grabherr M."/>
            <person name="Greally J.M."/>
            <person name="Gu W."/>
            <person name="Hore T.A."/>
            <person name="Huttley G.A."/>
            <person name="Kleber M."/>
            <person name="Jirtle R.L."/>
            <person name="Koina E."/>
            <person name="Lee J.T."/>
            <person name="Mahony S."/>
            <person name="Marra M.A."/>
            <person name="Miller R.D."/>
            <person name="Nicholls R.D."/>
            <person name="Oda M."/>
            <person name="Papenfuss A.T."/>
            <person name="Parra Z.E."/>
            <person name="Pollock D.D."/>
            <person name="Ray D.A."/>
            <person name="Schein J.E."/>
            <person name="Speed T.P."/>
            <person name="Thompson K."/>
            <person name="VandeBerg J.L."/>
            <person name="Wade C.M."/>
            <person name="Walker J.A."/>
            <person name="Waters P.D."/>
            <person name="Webber C."/>
            <person name="Weidman J.R."/>
            <person name="Xie X."/>
            <person name="Zody M.C."/>
            <person name="Baldwin J."/>
            <person name="Abdouelleil A."/>
            <person name="Abdulkadir J."/>
            <person name="Abebe A."/>
            <person name="Abera B."/>
            <person name="Abreu J."/>
            <person name="Acer S.C."/>
            <person name="Aftuck L."/>
            <person name="Alexander A."/>
            <person name="An P."/>
            <person name="Anderson E."/>
            <person name="Anderson S."/>
            <person name="Arachi H."/>
            <person name="Azer M."/>
            <person name="Bachantsang P."/>
            <person name="Barry A."/>
            <person name="Bayul T."/>
            <person name="Berlin A."/>
            <person name="Bessette D."/>
            <person name="Bloom T."/>
            <person name="Bloom T."/>
            <person name="Boguslavskiy L."/>
            <person name="Bonnet C."/>
            <person name="Boukhgalter B."/>
            <person name="Bourzgui I."/>
            <person name="Brown A."/>
            <person name="Cahill P."/>
            <person name="Channer S."/>
            <person name="Cheshatsang Y."/>
            <person name="Chuda L."/>
            <person name="Citroen M."/>
            <person name="Collymore A."/>
            <person name="Cooke P."/>
            <person name="Costello M."/>
            <person name="D'Aco K."/>
            <person name="Daza R."/>
            <person name="De Haan G."/>
            <person name="DeGray S."/>
            <person name="DeMaso C."/>
            <person name="Dhargay N."/>
            <person name="Dooley K."/>
            <person name="Dooley E."/>
            <person name="Doricent M."/>
            <person name="Dorje P."/>
            <person name="Dorjee K."/>
            <person name="Dupes A."/>
            <person name="Elong R."/>
            <person name="Falk J."/>
            <person name="Farina A."/>
            <person name="Faro S."/>
            <person name="Ferguson D."/>
            <person name="Fisher S."/>
            <person name="Foley C.D."/>
            <person name="Franke A."/>
            <person name="Friedrich D."/>
            <person name="Gadbois L."/>
            <person name="Gearin G."/>
            <person name="Gearin C.R."/>
            <person name="Giannoukos G."/>
            <person name="Goode T."/>
            <person name="Graham J."/>
            <person name="Grandbois E."/>
            <person name="Grewal S."/>
            <person name="Gyaltsen K."/>
            <person name="Hafez N."/>
            <person name="Hagos B."/>
            <person name="Hall J."/>
            <person name="Henson C."/>
            <person name="Hollinger A."/>
            <person name="Honan T."/>
            <person name="Huard M.D."/>
            <person name="Hughes L."/>
            <person name="Hurhula B."/>
            <person name="Husby M.E."/>
            <person name="Kamat A."/>
            <person name="Kanga B."/>
            <person name="Kashin S."/>
            <person name="Khazanovich D."/>
            <person name="Kisner P."/>
            <person name="Lance K."/>
            <person name="Lara M."/>
            <person name="Lee W."/>
            <person name="Lennon N."/>
            <person name="Letendre F."/>
            <person name="LeVine R."/>
            <person name="Lipovsky A."/>
            <person name="Liu X."/>
            <person name="Liu J."/>
            <person name="Liu S."/>
            <person name="Lokyitsang T."/>
            <person name="Lokyitsang Y."/>
            <person name="Lubonja R."/>
            <person name="Lui A."/>
            <person name="MacDonald P."/>
            <person name="Magnisalis V."/>
            <person name="Maru K."/>
            <person name="Matthews C."/>
            <person name="McCusker W."/>
            <person name="McDonough S."/>
            <person name="Mehta T."/>
            <person name="Meldrim J."/>
            <person name="Meneus L."/>
            <person name="Mihai O."/>
            <person name="Mihalev A."/>
            <person name="Mihova T."/>
            <person name="Mittelman R."/>
            <person name="Mlenga V."/>
            <person name="Montmayeur A."/>
            <person name="Mulrain L."/>
            <person name="Navidi A."/>
            <person name="Naylor J."/>
            <person name="Negash T."/>
            <person name="Nguyen T."/>
            <person name="Nguyen N."/>
            <person name="Nicol R."/>
            <person name="Norbu C."/>
            <person name="Norbu N."/>
            <person name="Novod N."/>
            <person name="O'Neill B."/>
            <person name="Osman S."/>
            <person name="Markiewicz E."/>
            <person name="Oyono O.L."/>
            <person name="Patti C."/>
            <person name="Phunkhang P."/>
            <person name="Pierre F."/>
            <person name="Priest M."/>
            <person name="Raghuraman S."/>
            <person name="Rege F."/>
            <person name="Reyes R."/>
            <person name="Rise C."/>
            <person name="Rogov P."/>
            <person name="Ross K."/>
            <person name="Ryan E."/>
            <person name="Settipalli S."/>
            <person name="Shea T."/>
            <person name="Sherpa N."/>
            <person name="Shi L."/>
            <person name="Shih D."/>
            <person name="Sparrow T."/>
            <person name="Spaulding J."/>
            <person name="Stalker J."/>
            <person name="Stange-Thomann N."/>
            <person name="Stavropoulos S."/>
            <person name="Stone C."/>
            <person name="Strader C."/>
            <person name="Tesfaye S."/>
            <person name="Thomson T."/>
            <person name="Thoulutsang Y."/>
            <person name="Thoulutsang D."/>
            <person name="Topham K."/>
            <person name="Topping I."/>
            <person name="Tsamla T."/>
            <person name="Vassiliev H."/>
            <person name="Vo A."/>
            <person name="Wangchuk T."/>
            <person name="Wangdi T."/>
            <person name="Weiand M."/>
            <person name="Wilkinson J."/>
            <person name="Wilson A."/>
            <person name="Yadav S."/>
            <person name="Young G."/>
            <person name="Yu Q."/>
            <person name="Zembek L."/>
            <person name="Zhong D."/>
            <person name="Zimmer A."/>
            <person name="Zwirko Z."/>
            <person name="Jaffe D.B."/>
            <person name="Alvarez P."/>
            <person name="Brockman W."/>
            <person name="Butler J."/>
            <person name="Chin C."/>
            <person name="Gnerre S."/>
            <person name="MacCallum I."/>
            <person name="Graves J.A."/>
            <person name="Ponting C.P."/>
            <person name="Breen M."/>
            <person name="Samollow P.B."/>
            <person name="Lander E.S."/>
            <person name="Lindblad-Toh K."/>
        </authorList>
    </citation>
    <scope>NUCLEOTIDE SEQUENCE [LARGE SCALE GENOMIC DNA]</scope>
</reference>
<dbReference type="STRING" id="13616.ENSMODP00000006106"/>
<evidence type="ECO:0000313" key="2">
    <source>
        <dbReference type="Ensembl" id="ENSMODP00000006106.2"/>
    </source>
</evidence>
<accession>F7FL99</accession>
<evidence type="ECO:0000313" key="3">
    <source>
        <dbReference type="Proteomes" id="UP000002280"/>
    </source>
</evidence>
<keyword evidence="3" id="KW-1185">Reference proteome</keyword>
<dbReference type="Ensembl" id="ENSMODT00000006235.2">
    <property type="protein sequence ID" value="ENSMODP00000006106.2"/>
    <property type="gene ID" value="ENSMODG00000036790.1"/>
</dbReference>
<dbReference type="HOGENOM" id="CLU_175193_0_0_1"/>
<dbReference type="OMA" id="SCEIWGW"/>
<reference evidence="2" key="2">
    <citation type="submission" date="2025-08" db="UniProtKB">
        <authorList>
            <consortium name="Ensembl"/>
        </authorList>
    </citation>
    <scope>IDENTIFICATION</scope>
</reference>
<evidence type="ECO:0000256" key="1">
    <source>
        <dbReference type="SAM" id="MobiDB-lite"/>
    </source>
</evidence>
<proteinExistence type="predicted"/>
<dbReference type="GeneTree" id="ENSGT00950000185250"/>
<reference evidence="2" key="3">
    <citation type="submission" date="2025-09" db="UniProtKB">
        <authorList>
            <consortium name="Ensembl"/>
        </authorList>
    </citation>
    <scope>IDENTIFICATION</scope>
</reference>
<dbReference type="Proteomes" id="UP000002280">
    <property type="component" value="Chromosome 5"/>
</dbReference>
<dbReference type="AlphaFoldDB" id="F7FL99"/>